<comment type="catalytic activity">
    <reaction evidence="8">
        <text>2 cob(II)yrinate a,c diamide + reduced [electron-transfer flavoprotein] + 2 ATP = 2 adenosylcob(III)yrinate a,c-diamide + 2 triphosphate + oxidized [electron-transfer flavoprotein] + 3 H(+)</text>
        <dbReference type="Rhea" id="RHEA:11528"/>
        <dbReference type="Rhea" id="RHEA-COMP:10685"/>
        <dbReference type="Rhea" id="RHEA-COMP:10686"/>
        <dbReference type="ChEBI" id="CHEBI:15378"/>
        <dbReference type="ChEBI" id="CHEBI:18036"/>
        <dbReference type="ChEBI" id="CHEBI:30616"/>
        <dbReference type="ChEBI" id="CHEBI:57692"/>
        <dbReference type="ChEBI" id="CHEBI:58307"/>
        <dbReference type="ChEBI" id="CHEBI:58503"/>
        <dbReference type="ChEBI" id="CHEBI:58537"/>
        <dbReference type="EC" id="2.5.1.17"/>
    </reaction>
</comment>
<dbReference type="Gene3D" id="3.40.50.300">
    <property type="entry name" value="P-loop containing nucleotide triphosphate hydrolases"/>
    <property type="match status" value="1"/>
</dbReference>
<accession>E1YEZ4</accession>
<evidence type="ECO:0000256" key="4">
    <source>
        <dbReference type="ARBA" id="ARBA00024929"/>
    </source>
</evidence>
<comment type="pathway">
    <text evidence="1">Cofactor biosynthesis; adenosylcobalamin biosynthesis; adenosylcobalamin from cob(II)yrinate a,c-diamide: step 2/7.</text>
</comment>
<dbReference type="GO" id="GO:0008817">
    <property type="term" value="F:corrinoid adenosyltransferase activity"/>
    <property type="evidence" value="ECO:0007669"/>
    <property type="project" value="UniProtKB-EC"/>
</dbReference>
<comment type="catalytic activity">
    <reaction evidence="9">
        <text>2 cob(II)alamin + reduced [electron-transfer flavoprotein] + 2 ATP = 2 adenosylcob(III)alamin + 2 triphosphate + oxidized [electron-transfer flavoprotein] + 3 H(+)</text>
        <dbReference type="Rhea" id="RHEA:28671"/>
        <dbReference type="Rhea" id="RHEA-COMP:10685"/>
        <dbReference type="Rhea" id="RHEA-COMP:10686"/>
        <dbReference type="ChEBI" id="CHEBI:15378"/>
        <dbReference type="ChEBI" id="CHEBI:16304"/>
        <dbReference type="ChEBI" id="CHEBI:18036"/>
        <dbReference type="ChEBI" id="CHEBI:18408"/>
        <dbReference type="ChEBI" id="CHEBI:30616"/>
        <dbReference type="ChEBI" id="CHEBI:57692"/>
        <dbReference type="ChEBI" id="CHEBI:58307"/>
        <dbReference type="EC" id="2.5.1.17"/>
    </reaction>
</comment>
<dbReference type="Pfam" id="PF02572">
    <property type="entry name" value="CobA_CobO_BtuR"/>
    <property type="match status" value="1"/>
</dbReference>
<dbReference type="AlphaFoldDB" id="E1YEZ4"/>
<protein>
    <recommendedName>
        <fullName evidence="3">corrinoid adenosyltransferase</fullName>
        <ecNumber evidence="3">2.5.1.17</ecNumber>
    </recommendedName>
    <alternativeName>
        <fullName evidence="5">Cob(II)alamin adenosyltransferase</fullName>
    </alternativeName>
    <alternativeName>
        <fullName evidence="7">Cob(II)yrinic acid a,c-diamide adenosyltransferase</fullName>
    </alternativeName>
    <alternativeName>
        <fullName evidence="6">Cobinamide/cobalamin adenosyltransferase</fullName>
    </alternativeName>
</protein>
<evidence type="ECO:0000256" key="3">
    <source>
        <dbReference type="ARBA" id="ARBA00012454"/>
    </source>
</evidence>
<dbReference type="CDD" id="cd00561">
    <property type="entry name" value="CobA_ACA"/>
    <property type="match status" value="1"/>
</dbReference>
<evidence type="ECO:0000256" key="8">
    <source>
        <dbReference type="ARBA" id="ARBA00048555"/>
    </source>
</evidence>
<comment type="function">
    <text evidence="4">Required for both de novo synthesis of the corrin ring for the assimilation of exogenous corrinoids. Participates in the adenosylation of a variety of incomplete and complete corrinoids.</text>
</comment>
<gene>
    <name evidence="10" type="ORF">N47_J01190</name>
</gene>
<sequence length="169" mass="18200">MKGYVQVYTGDGKGKTTAALGLSLRAAGSGLKVYIAQFIKMGDYSEIKALAKFSDLITVEQFGLGRFIKGKPSQEDIEAAHNGIAKVKSLIGKYDIIVLEEANVAAACGVISVEDILELISLKPDNVELVITGRGADPRVIEKAGLVTEMKEIKHYYQKGVQARVGIEK</sequence>
<evidence type="ECO:0000256" key="2">
    <source>
        <dbReference type="ARBA" id="ARBA00007487"/>
    </source>
</evidence>
<evidence type="ECO:0000313" key="10">
    <source>
        <dbReference type="EMBL" id="CBX29138.1"/>
    </source>
</evidence>
<dbReference type="PANTHER" id="PTHR46638:SF1">
    <property type="entry name" value="CORRINOID ADENOSYLTRANSFERASE"/>
    <property type="match status" value="1"/>
</dbReference>
<dbReference type="GO" id="GO:0005524">
    <property type="term" value="F:ATP binding"/>
    <property type="evidence" value="ECO:0007669"/>
    <property type="project" value="InterPro"/>
</dbReference>
<dbReference type="PANTHER" id="PTHR46638">
    <property type="entry name" value="CORRINOID ADENOSYLTRANSFERASE"/>
    <property type="match status" value="1"/>
</dbReference>
<name>E1YEZ4_9BACT</name>
<dbReference type="EC" id="2.5.1.17" evidence="3"/>
<dbReference type="InterPro" id="IPR027417">
    <property type="entry name" value="P-loop_NTPase"/>
</dbReference>
<dbReference type="PIRSF" id="PIRSF015617">
    <property type="entry name" value="Adensltrnsf_CobA"/>
    <property type="match status" value="1"/>
</dbReference>
<dbReference type="GO" id="GO:0009236">
    <property type="term" value="P:cobalamin biosynthetic process"/>
    <property type="evidence" value="ECO:0007669"/>
    <property type="project" value="UniProtKB-UniPathway"/>
</dbReference>
<dbReference type="InterPro" id="IPR003724">
    <property type="entry name" value="CblAdoTrfase_CobA"/>
</dbReference>
<evidence type="ECO:0000256" key="9">
    <source>
        <dbReference type="ARBA" id="ARBA00048692"/>
    </source>
</evidence>
<dbReference type="EMBL" id="FR695872">
    <property type="protein sequence ID" value="CBX29138.1"/>
    <property type="molecule type" value="Genomic_DNA"/>
</dbReference>
<dbReference type="UniPathway" id="UPA00148">
    <property type="reaction ID" value="UER00233"/>
</dbReference>
<evidence type="ECO:0000256" key="5">
    <source>
        <dbReference type="ARBA" id="ARBA00031529"/>
    </source>
</evidence>
<organism evidence="10">
    <name type="scientific">uncultured Desulfobacterium sp</name>
    <dbReference type="NCBI Taxonomy" id="201089"/>
    <lineage>
        <taxon>Bacteria</taxon>
        <taxon>Pseudomonadati</taxon>
        <taxon>Thermodesulfobacteriota</taxon>
        <taxon>Desulfobacteria</taxon>
        <taxon>Desulfobacterales</taxon>
        <taxon>Desulfobacteriaceae</taxon>
        <taxon>Desulfobacterium</taxon>
        <taxon>environmental samples</taxon>
    </lineage>
</organism>
<reference evidence="10" key="1">
    <citation type="journal article" date="2011" name="Environ. Microbiol.">
        <title>Genomic insights into the metabolic potential of the polycyclic aromatic hydrocarbon degrading sulfate-reducing Deltaproteobacterium N47.</title>
        <authorList>
            <person name="Bergmann F."/>
            <person name="Selesi D."/>
            <person name="Weinmaier T."/>
            <person name="Tischler P."/>
            <person name="Rattei T."/>
            <person name="Meckenstock R.U."/>
        </authorList>
    </citation>
    <scope>NUCLEOTIDE SEQUENCE</scope>
</reference>
<proteinExistence type="inferred from homology"/>
<evidence type="ECO:0000256" key="7">
    <source>
        <dbReference type="ARBA" id="ARBA00033354"/>
    </source>
</evidence>
<dbReference type="SUPFAM" id="SSF52540">
    <property type="entry name" value="P-loop containing nucleoside triphosphate hydrolases"/>
    <property type="match status" value="1"/>
</dbReference>
<evidence type="ECO:0000256" key="1">
    <source>
        <dbReference type="ARBA" id="ARBA00005121"/>
    </source>
</evidence>
<comment type="similarity">
    <text evidence="2">Belongs to the Cob(I)alamin adenosyltransferase family.</text>
</comment>
<evidence type="ECO:0000256" key="6">
    <source>
        <dbReference type="ARBA" id="ARBA00033334"/>
    </source>
</evidence>